<dbReference type="AlphaFoldDB" id="A0A218WDJ4"/>
<reference evidence="6" key="1">
    <citation type="journal article" date="2017" name="Plant J.">
        <title>The pomegranate (Punica granatum L.) genome and the genomics of punicalagin biosynthesis.</title>
        <authorList>
            <person name="Qin G."/>
            <person name="Xu C."/>
            <person name="Ming R."/>
            <person name="Tang H."/>
            <person name="Guyot R."/>
            <person name="Kramer E.M."/>
            <person name="Hu Y."/>
            <person name="Yi X."/>
            <person name="Qi Y."/>
            <person name="Xu X."/>
            <person name="Gao Z."/>
            <person name="Pan H."/>
            <person name="Jian J."/>
            <person name="Tian Y."/>
            <person name="Yue Z."/>
            <person name="Xu Y."/>
        </authorList>
    </citation>
    <scope>NUCLEOTIDE SEQUENCE [LARGE SCALE GENOMIC DNA]</scope>
    <source>
        <strain evidence="6">cv. Dabenzi</strain>
    </source>
</reference>
<protein>
    <submittedName>
        <fullName evidence="4">Uncharacterized protein</fullName>
    </submittedName>
</protein>
<keyword evidence="7" id="KW-1185">Reference proteome</keyword>
<name>A0A218WDJ4_PUNGR</name>
<dbReference type="Proteomes" id="UP000197138">
    <property type="component" value="Unassembled WGS sequence"/>
</dbReference>
<dbReference type="OrthoDB" id="1932220at2759"/>
<dbReference type="InterPro" id="IPR023213">
    <property type="entry name" value="CAT-like_dom_sf"/>
</dbReference>
<evidence type="ECO:0000256" key="3">
    <source>
        <dbReference type="ARBA" id="ARBA00023315"/>
    </source>
</evidence>
<comment type="caution">
    <text evidence="4">The sequence shown here is derived from an EMBL/GenBank/DDBJ whole genome shotgun (WGS) entry which is preliminary data.</text>
</comment>
<evidence type="ECO:0000313" key="7">
    <source>
        <dbReference type="Proteomes" id="UP000233551"/>
    </source>
</evidence>
<evidence type="ECO:0000256" key="1">
    <source>
        <dbReference type="ARBA" id="ARBA00009861"/>
    </source>
</evidence>
<evidence type="ECO:0000313" key="5">
    <source>
        <dbReference type="EMBL" id="PKI55131.1"/>
    </source>
</evidence>
<dbReference type="GO" id="GO:0016746">
    <property type="term" value="F:acyltransferase activity"/>
    <property type="evidence" value="ECO:0007669"/>
    <property type="project" value="UniProtKB-KW"/>
</dbReference>
<dbReference type="Pfam" id="PF02458">
    <property type="entry name" value="Transferase"/>
    <property type="match status" value="1"/>
</dbReference>
<proteinExistence type="inferred from homology"/>
<reference evidence="5 7" key="3">
    <citation type="submission" date="2017-11" db="EMBL/GenBank/DDBJ databases">
        <title>De-novo sequencing of pomegranate (Punica granatum L.) genome.</title>
        <authorList>
            <person name="Akparov Z."/>
            <person name="Amiraslanov A."/>
            <person name="Hajiyeva S."/>
            <person name="Abbasov M."/>
            <person name="Kaur K."/>
            <person name="Hamwieh A."/>
            <person name="Solovyev V."/>
            <person name="Salamov A."/>
            <person name="Braich B."/>
            <person name="Kosarev P."/>
            <person name="Mahmoud A."/>
            <person name="Hajiyev E."/>
            <person name="Babayeva S."/>
            <person name="Izzatullayeva V."/>
            <person name="Mammadov A."/>
            <person name="Mammadov A."/>
            <person name="Sharifova S."/>
            <person name="Ojaghi J."/>
            <person name="Eynullazada K."/>
            <person name="Bayramov B."/>
            <person name="Abdulazimova A."/>
            <person name="Shahmuradov I."/>
        </authorList>
    </citation>
    <scope>NUCLEOTIDE SEQUENCE [LARGE SCALE GENOMIC DNA]</scope>
    <source>
        <strain evidence="5">AG2017</strain>
        <strain evidence="7">cv. AG2017</strain>
        <tissue evidence="5">Leaf</tissue>
    </source>
</reference>
<dbReference type="EMBL" id="MTKT01004609">
    <property type="protein sequence ID" value="OWM70593.1"/>
    <property type="molecule type" value="Genomic_DNA"/>
</dbReference>
<organism evidence="4 6">
    <name type="scientific">Punica granatum</name>
    <name type="common">Pomegranate</name>
    <dbReference type="NCBI Taxonomy" id="22663"/>
    <lineage>
        <taxon>Eukaryota</taxon>
        <taxon>Viridiplantae</taxon>
        <taxon>Streptophyta</taxon>
        <taxon>Embryophyta</taxon>
        <taxon>Tracheophyta</taxon>
        <taxon>Spermatophyta</taxon>
        <taxon>Magnoliopsida</taxon>
        <taxon>eudicotyledons</taxon>
        <taxon>Gunneridae</taxon>
        <taxon>Pentapetalae</taxon>
        <taxon>rosids</taxon>
        <taxon>malvids</taxon>
        <taxon>Myrtales</taxon>
        <taxon>Lythraceae</taxon>
        <taxon>Punica</taxon>
    </lineage>
</organism>
<accession>A0A218WDJ4</accession>
<evidence type="ECO:0000313" key="6">
    <source>
        <dbReference type="Proteomes" id="UP000197138"/>
    </source>
</evidence>
<dbReference type="STRING" id="22663.A0A218WDJ4"/>
<evidence type="ECO:0000256" key="2">
    <source>
        <dbReference type="ARBA" id="ARBA00022679"/>
    </source>
</evidence>
<reference evidence="4" key="2">
    <citation type="submission" date="2017-06" db="EMBL/GenBank/DDBJ databases">
        <title>The pomegranate genome and the genomics of punicalagin biosynthesis.</title>
        <authorList>
            <person name="Xu C."/>
        </authorList>
    </citation>
    <scope>NUCLEOTIDE SEQUENCE [LARGE SCALE GENOMIC DNA]</scope>
    <source>
        <tissue evidence="4">Fresh leaf</tissue>
    </source>
</reference>
<keyword evidence="3" id="KW-0012">Acyltransferase</keyword>
<keyword evidence="2" id="KW-0808">Transferase</keyword>
<sequence>MEAKITSKELIRPSSPTPPHLRTFKLSLLDHLIPAPYAPMILFYPPDCGPHPDKPLRARLDLLKISLSQNLTRFYPLAGKIREDLFIDCDDRGVFYVEANVNVALSQFLAQPDPVLLQRFLPCELVPRKSSEETHTANIQVNVFECGGIAIGICISHKILDGAGLSGFLKEWAVATQGGCGSVAAPRLVAATDLFPADDLWLRDSSLMMWGSVFKVGKSVTKRFVFDGPAIEALKGRGTGQNVKNPTRVEAVSGFLWKCLVAVSQRKNNGLGRPSFLTHLVNFRNRMNPPVLELSLGNLLWIASTKLKTVDSDQSDTLPTLVSELREAISRIDGEFVSRLKWDKDLINGSLKEISDRMGAKGGVDYFGFSSWCKLGYYDVDFGWGKPVWVSSIGSGGSVFMNLVILADTRCGDGIEAWVTLDEQDMALLKVDPEIRSITSLDPNPFVVGNKP</sequence>
<dbReference type="Proteomes" id="UP000233551">
    <property type="component" value="Unassembled WGS sequence"/>
</dbReference>
<evidence type="ECO:0000313" key="4">
    <source>
        <dbReference type="EMBL" id="OWM70593.1"/>
    </source>
</evidence>
<dbReference type="PANTHER" id="PTHR31623">
    <property type="entry name" value="F21J9.9"/>
    <property type="match status" value="1"/>
</dbReference>
<dbReference type="EMBL" id="PGOL01001723">
    <property type="protein sequence ID" value="PKI55131.1"/>
    <property type="molecule type" value="Genomic_DNA"/>
</dbReference>
<gene>
    <name evidence="4" type="ORF">CDL15_Pgr014266</name>
    <name evidence="5" type="ORF">CRG98_024422</name>
</gene>
<comment type="similarity">
    <text evidence="1">Belongs to the plant acyltransferase family.</text>
</comment>
<dbReference type="Gene3D" id="3.30.559.10">
    <property type="entry name" value="Chloramphenicol acetyltransferase-like domain"/>
    <property type="match status" value="2"/>
</dbReference>
<dbReference type="PANTHER" id="PTHR31623:SF110">
    <property type="entry name" value="VINORINE SYNTHASE-LIKE"/>
    <property type="match status" value="1"/>
</dbReference>
<dbReference type="GeneID" id="116213110"/>